<sequence length="55" mass="6473">MTYKEKLFHLVDGLDEKDQKSAYEYLQSLAGMNVDELDHEDEIHILGNRFYVVPD</sequence>
<dbReference type="Proteomes" id="UP000006620">
    <property type="component" value="Chromosome"/>
</dbReference>
<dbReference type="PATRIC" id="fig|1036673.3.peg.4891"/>
<protein>
    <submittedName>
        <fullName evidence="1">Uncharacterized protein</fullName>
    </submittedName>
</protein>
<evidence type="ECO:0000313" key="1">
    <source>
        <dbReference type="EMBL" id="AEI43804.1"/>
    </source>
</evidence>
<dbReference type="AlphaFoldDB" id="F8FE45"/>
<gene>
    <name evidence="1" type="ordered locus">KNP414_05280</name>
</gene>
<name>F8FE45_PAEMK</name>
<accession>F8FE45</accession>
<organism evidence="1 2">
    <name type="scientific">Paenibacillus mucilaginosus (strain KNP414)</name>
    <dbReference type="NCBI Taxonomy" id="1036673"/>
    <lineage>
        <taxon>Bacteria</taxon>
        <taxon>Bacillati</taxon>
        <taxon>Bacillota</taxon>
        <taxon>Bacilli</taxon>
        <taxon>Bacillales</taxon>
        <taxon>Paenibacillaceae</taxon>
        <taxon>Paenibacillus</taxon>
    </lineage>
</organism>
<proteinExistence type="predicted"/>
<dbReference type="EMBL" id="CP002869">
    <property type="protein sequence ID" value="AEI43804.1"/>
    <property type="molecule type" value="Genomic_DNA"/>
</dbReference>
<dbReference type="HOGENOM" id="CLU_3027984_0_0_9"/>
<dbReference type="RefSeq" id="WP_013918957.1">
    <property type="nucleotide sequence ID" value="NC_015690.1"/>
</dbReference>
<evidence type="ECO:0000313" key="2">
    <source>
        <dbReference type="Proteomes" id="UP000006620"/>
    </source>
</evidence>
<reference evidence="1 2" key="2">
    <citation type="journal article" date="2013" name="Genome Announc.">
        <title>Genome Sequence of Growth-Improving Paenibacillus mucilaginosus Strain KNP414.</title>
        <authorList>
            <person name="Lu J.J."/>
            <person name="Wang J.F."/>
            <person name="Hu X.F."/>
        </authorList>
    </citation>
    <scope>NUCLEOTIDE SEQUENCE [LARGE SCALE GENOMIC DNA]</scope>
    <source>
        <strain evidence="1 2">KNP414</strain>
    </source>
</reference>
<dbReference type="KEGG" id="pms:KNP414_05280"/>
<reference evidence="2" key="1">
    <citation type="submission" date="2011-06" db="EMBL/GenBank/DDBJ databases">
        <title>Complete genome sequence of Paenibacillus mucilaginosus KNP414.</title>
        <authorList>
            <person name="Wang J."/>
            <person name="Hu S."/>
            <person name="Hu X."/>
            <person name="Zhang B."/>
            <person name="Dong D."/>
            <person name="Zhang S."/>
            <person name="Zhao K."/>
            <person name="Wu D."/>
        </authorList>
    </citation>
    <scope>NUCLEOTIDE SEQUENCE [LARGE SCALE GENOMIC DNA]</scope>
    <source>
        <strain evidence="2">KNP414</strain>
    </source>
</reference>